<feature type="region of interest" description="Disordered" evidence="2">
    <location>
        <begin position="346"/>
        <end position="370"/>
    </location>
</feature>
<keyword evidence="3" id="KW-0732">Signal</keyword>
<dbReference type="InterPro" id="IPR013106">
    <property type="entry name" value="Ig_V-set"/>
</dbReference>
<keyword evidence="6" id="KW-1185">Reference proteome</keyword>
<dbReference type="InterPro" id="IPR003597">
    <property type="entry name" value="Ig_C1-set"/>
</dbReference>
<reference evidence="5" key="3">
    <citation type="submission" date="2025-09" db="UniProtKB">
        <authorList>
            <consortium name="Ensembl"/>
        </authorList>
    </citation>
    <scope>IDENTIFICATION</scope>
</reference>
<dbReference type="AlphaFoldDB" id="H2SH86"/>
<dbReference type="OMA" id="YPLDAQM"/>
<keyword evidence="1" id="KW-0393">Immunoglobulin domain</keyword>
<dbReference type="InterPro" id="IPR007110">
    <property type="entry name" value="Ig-like_dom"/>
</dbReference>
<dbReference type="SMART" id="SM00407">
    <property type="entry name" value="IGc1"/>
    <property type="match status" value="1"/>
</dbReference>
<dbReference type="PROSITE" id="PS50835">
    <property type="entry name" value="IG_LIKE"/>
    <property type="match status" value="2"/>
</dbReference>
<evidence type="ECO:0000256" key="3">
    <source>
        <dbReference type="SAM" id="SignalP"/>
    </source>
</evidence>
<dbReference type="SUPFAM" id="SSF48726">
    <property type="entry name" value="Immunoglobulin"/>
    <property type="match status" value="2"/>
</dbReference>
<dbReference type="HOGENOM" id="CLU_033813_0_0_1"/>
<accession>H2SH86</accession>
<dbReference type="CDD" id="cd05771">
    <property type="entry name" value="IgC1_Tapasin_R"/>
    <property type="match status" value="1"/>
</dbReference>
<dbReference type="Gene3D" id="2.60.40.10">
    <property type="entry name" value="Immunoglobulins"/>
    <property type="match status" value="3"/>
</dbReference>
<dbReference type="InterPro" id="IPR050380">
    <property type="entry name" value="Immune_Resp_Modulators"/>
</dbReference>
<feature type="compositionally biased region" description="Polar residues" evidence="2">
    <location>
        <begin position="346"/>
        <end position="355"/>
    </location>
</feature>
<sequence>MLANLILIGFSLKFVCGNVADVVLSCSLVEEGVGLSGMTGGSSFSRAPATLVFRDVAVASDESLDLLPPFVAPSLLDPDAIIIEVKASSPEVPNVEVLLHADCNDLEVTCEMSQYSVSKALRRSDLTYFMVSISVEAVNFSVTLILQTLAVLEPSMLTQSKLGLPLSPTGTLPTEVVFLVFSQRNSISARLRSDAVLHCSFRHREVPPEQEVAIGWRLQHKGKGWKVLQMETTLDEAEPRAAVHEERRGSSLNVTQVVDGDASVTLTKLKVRDEGSYICSVSLGPFKAQQIIQLHLLQPPQVSLSQQKLVLKAEPQTLSCHCSEYYPLDVQMEWWLLFPTDTEPTVSEDQGSLSSHRQHGDGSYSLTSQLTVPSTATPGTKIICKVSHRALSTPPLRQPGGHESTNQLLLVDCGLPDCHRDFLLPGDELTEMLR</sequence>
<gene>
    <name evidence="5" type="primary">tapbpl</name>
</gene>
<evidence type="ECO:0000313" key="6">
    <source>
        <dbReference type="Proteomes" id="UP000005226"/>
    </source>
</evidence>
<dbReference type="InterPro" id="IPR013783">
    <property type="entry name" value="Ig-like_fold"/>
</dbReference>
<protein>
    <submittedName>
        <fullName evidence="5">TAP binding protein like</fullName>
    </submittedName>
</protein>
<dbReference type="Pfam" id="PF07654">
    <property type="entry name" value="C1-set"/>
    <property type="match status" value="1"/>
</dbReference>
<feature type="signal peptide" evidence="3">
    <location>
        <begin position="1"/>
        <end position="17"/>
    </location>
</feature>
<reference evidence="5" key="2">
    <citation type="submission" date="2025-08" db="UniProtKB">
        <authorList>
            <consortium name="Ensembl"/>
        </authorList>
    </citation>
    <scope>IDENTIFICATION</scope>
</reference>
<dbReference type="PANTHER" id="PTHR23411">
    <property type="entry name" value="TAPASIN"/>
    <property type="match status" value="1"/>
</dbReference>
<proteinExistence type="predicted"/>
<evidence type="ECO:0000313" key="5">
    <source>
        <dbReference type="Ensembl" id="ENSTRUP00000011768.3"/>
    </source>
</evidence>
<dbReference type="Ensembl" id="ENSTRUT00000011828.3">
    <property type="protein sequence ID" value="ENSTRUP00000011768.3"/>
    <property type="gene ID" value="ENSTRUG00000022920.2"/>
</dbReference>
<evidence type="ECO:0000256" key="2">
    <source>
        <dbReference type="SAM" id="MobiDB-lite"/>
    </source>
</evidence>
<feature type="domain" description="Ig-like" evidence="4">
    <location>
        <begin position="300"/>
        <end position="388"/>
    </location>
</feature>
<organism evidence="5 6">
    <name type="scientific">Takifugu rubripes</name>
    <name type="common">Japanese pufferfish</name>
    <name type="synonym">Fugu rubripes</name>
    <dbReference type="NCBI Taxonomy" id="31033"/>
    <lineage>
        <taxon>Eukaryota</taxon>
        <taxon>Metazoa</taxon>
        <taxon>Chordata</taxon>
        <taxon>Craniata</taxon>
        <taxon>Vertebrata</taxon>
        <taxon>Euteleostomi</taxon>
        <taxon>Actinopterygii</taxon>
        <taxon>Neopterygii</taxon>
        <taxon>Teleostei</taxon>
        <taxon>Neoteleostei</taxon>
        <taxon>Acanthomorphata</taxon>
        <taxon>Eupercaria</taxon>
        <taxon>Tetraodontiformes</taxon>
        <taxon>Tetradontoidea</taxon>
        <taxon>Tetraodontidae</taxon>
        <taxon>Takifugu</taxon>
    </lineage>
</organism>
<dbReference type="Proteomes" id="UP000005226">
    <property type="component" value="Chromosome 7"/>
</dbReference>
<feature type="chain" id="PRO_5025451043" evidence="3">
    <location>
        <begin position="18"/>
        <end position="434"/>
    </location>
</feature>
<dbReference type="InterPro" id="IPR036179">
    <property type="entry name" value="Ig-like_dom_sf"/>
</dbReference>
<evidence type="ECO:0000259" key="4">
    <source>
        <dbReference type="PROSITE" id="PS50835"/>
    </source>
</evidence>
<name>H2SH86_TAKRU</name>
<reference evidence="5 6" key="1">
    <citation type="journal article" date="2011" name="Genome Biol. Evol.">
        <title>Integration of the genetic map and genome assembly of fugu facilitates insights into distinct features of genome evolution in teleosts and mammals.</title>
        <authorList>
            <person name="Kai W."/>
            <person name="Kikuchi K."/>
            <person name="Tohari S."/>
            <person name="Chew A.K."/>
            <person name="Tay A."/>
            <person name="Fujiwara A."/>
            <person name="Hosoya S."/>
            <person name="Suetake H."/>
            <person name="Naruse K."/>
            <person name="Brenner S."/>
            <person name="Suzuki Y."/>
            <person name="Venkatesh B."/>
        </authorList>
    </citation>
    <scope>NUCLEOTIDE SEQUENCE [LARGE SCALE GENOMIC DNA]</scope>
</reference>
<dbReference type="Pfam" id="PF07686">
    <property type="entry name" value="V-set"/>
    <property type="match status" value="1"/>
</dbReference>
<evidence type="ECO:0000256" key="1">
    <source>
        <dbReference type="ARBA" id="ARBA00023319"/>
    </source>
</evidence>
<feature type="domain" description="Ig-like" evidence="4">
    <location>
        <begin position="173"/>
        <end position="282"/>
    </location>
</feature>
<dbReference type="InParanoid" id="H2SH86"/>
<dbReference type="GeneTree" id="ENSGT00940000160453"/>